<evidence type="ECO:0000313" key="2">
    <source>
        <dbReference type="EMBL" id="NYD49970.1"/>
    </source>
</evidence>
<dbReference type="InterPro" id="IPR009937">
    <property type="entry name" value="Phage_holin_3_6"/>
</dbReference>
<reference evidence="2 3" key="1">
    <citation type="submission" date="2020-07" db="EMBL/GenBank/DDBJ databases">
        <title>Sequencing the genomes of 1000 actinobacteria strains.</title>
        <authorList>
            <person name="Klenk H.-P."/>
        </authorList>
    </citation>
    <scope>NUCLEOTIDE SEQUENCE [LARGE SCALE GENOMIC DNA]</scope>
    <source>
        <strain evidence="2 3">DSM 40398</strain>
    </source>
</reference>
<keyword evidence="1" id="KW-1133">Transmembrane helix</keyword>
<dbReference type="EMBL" id="JACCBA010000001">
    <property type="protein sequence ID" value="NYD49970.1"/>
    <property type="molecule type" value="Genomic_DNA"/>
</dbReference>
<evidence type="ECO:0000313" key="3">
    <source>
        <dbReference type="Proteomes" id="UP000529783"/>
    </source>
</evidence>
<sequence>MSKSRKPAAANDPLEQNLVLARRVVEAAQEEMINKARQRVPALRLGAVAGAFGVMATAATYRMNVLLLERKLPPELASFITAAVYGGGAGAAAMAASRKWKGLPAPLPTDTAPAGGGDPHRQRLIARGRARPFDAAAEVL</sequence>
<evidence type="ECO:0000256" key="1">
    <source>
        <dbReference type="SAM" id="Phobius"/>
    </source>
</evidence>
<comment type="caution">
    <text evidence="2">The sequence shown here is derived from an EMBL/GenBank/DDBJ whole genome shotgun (WGS) entry which is preliminary data.</text>
</comment>
<name>A0A7Y9EMX7_9ACTN</name>
<keyword evidence="3" id="KW-1185">Reference proteome</keyword>
<accession>A0A7Y9EMX7</accession>
<feature type="transmembrane region" description="Helical" evidence="1">
    <location>
        <begin position="76"/>
        <end position="96"/>
    </location>
</feature>
<dbReference type="Pfam" id="PF07332">
    <property type="entry name" value="Phage_holin_3_6"/>
    <property type="match status" value="1"/>
</dbReference>
<dbReference type="Proteomes" id="UP000529783">
    <property type="component" value="Unassembled WGS sequence"/>
</dbReference>
<feature type="transmembrane region" description="Helical" evidence="1">
    <location>
        <begin position="42"/>
        <end position="61"/>
    </location>
</feature>
<proteinExistence type="predicted"/>
<dbReference type="RefSeq" id="WP_179846596.1">
    <property type="nucleotide sequence ID" value="NZ_JACCBA010000001.1"/>
</dbReference>
<dbReference type="AlphaFoldDB" id="A0A7Y9EMX7"/>
<keyword evidence="1" id="KW-0812">Transmembrane</keyword>
<organism evidence="2 3">
    <name type="scientific">Actinomadura luteofluorescens</name>
    <dbReference type="NCBI Taxonomy" id="46163"/>
    <lineage>
        <taxon>Bacteria</taxon>
        <taxon>Bacillati</taxon>
        <taxon>Actinomycetota</taxon>
        <taxon>Actinomycetes</taxon>
        <taxon>Streptosporangiales</taxon>
        <taxon>Thermomonosporaceae</taxon>
        <taxon>Actinomadura</taxon>
    </lineage>
</organism>
<protein>
    <submittedName>
        <fullName evidence="2">Uncharacterized protein</fullName>
    </submittedName>
</protein>
<keyword evidence="1" id="KW-0472">Membrane</keyword>
<gene>
    <name evidence="2" type="ORF">BJY14_005953</name>
</gene>